<reference evidence="2" key="1">
    <citation type="submission" date="2022-08" db="EMBL/GenBank/DDBJ databases">
        <title>Novel Bdellovibrio Species Isolated from Svalbard: Designation Bdellovibrio svalbardensis.</title>
        <authorList>
            <person name="Mitchell R.J."/>
            <person name="Choi S.Y."/>
        </authorList>
    </citation>
    <scope>NUCLEOTIDE SEQUENCE</scope>
    <source>
        <strain evidence="2">PAP01</strain>
    </source>
</reference>
<organism evidence="2 3">
    <name type="scientific">Bdellovibrio svalbardensis</name>
    <dbReference type="NCBI Taxonomy" id="2972972"/>
    <lineage>
        <taxon>Bacteria</taxon>
        <taxon>Pseudomonadati</taxon>
        <taxon>Bdellovibrionota</taxon>
        <taxon>Bdellovibrionia</taxon>
        <taxon>Bdellovibrionales</taxon>
        <taxon>Pseudobdellovibrionaceae</taxon>
        <taxon>Bdellovibrio</taxon>
    </lineage>
</organism>
<feature type="signal peptide" evidence="1">
    <location>
        <begin position="1"/>
        <end position="22"/>
    </location>
</feature>
<keyword evidence="3" id="KW-1185">Reference proteome</keyword>
<comment type="caution">
    <text evidence="2">The sequence shown here is derived from an EMBL/GenBank/DDBJ whole genome shotgun (WGS) entry which is preliminary data.</text>
</comment>
<protein>
    <submittedName>
        <fullName evidence="2">Uncharacterized protein</fullName>
    </submittedName>
</protein>
<feature type="chain" id="PRO_5047295277" evidence="1">
    <location>
        <begin position="23"/>
        <end position="119"/>
    </location>
</feature>
<accession>A0ABT6DMQ1</accession>
<dbReference type="RefSeq" id="WP_277578572.1">
    <property type="nucleotide sequence ID" value="NZ_JANRMI010000003.1"/>
</dbReference>
<evidence type="ECO:0000256" key="1">
    <source>
        <dbReference type="SAM" id="SignalP"/>
    </source>
</evidence>
<sequence>MKKTFALILAAMMLLGAVKGMADEVGSIENEITIGKIDAADLDLTTREISQQINELNAIQDSLAQVEDSGGLIRDIGQTVTTAEMELKGIDRSMDLDKAHQLKRELSEVIATVKAHLPK</sequence>
<dbReference type="EMBL" id="JANRMI010000003">
    <property type="protein sequence ID" value="MDG0817096.1"/>
    <property type="molecule type" value="Genomic_DNA"/>
</dbReference>
<dbReference type="Proteomes" id="UP001152321">
    <property type="component" value="Unassembled WGS sequence"/>
</dbReference>
<evidence type="ECO:0000313" key="2">
    <source>
        <dbReference type="EMBL" id="MDG0817096.1"/>
    </source>
</evidence>
<keyword evidence="1" id="KW-0732">Signal</keyword>
<gene>
    <name evidence="2" type="ORF">NWE73_12010</name>
</gene>
<name>A0ABT6DMQ1_9BACT</name>
<evidence type="ECO:0000313" key="3">
    <source>
        <dbReference type="Proteomes" id="UP001152321"/>
    </source>
</evidence>
<proteinExistence type="predicted"/>